<dbReference type="EMBL" id="NULI01000138">
    <property type="protein sequence ID" value="PGS74159.1"/>
    <property type="molecule type" value="Genomic_DNA"/>
</dbReference>
<reference evidence="6 7" key="1">
    <citation type="submission" date="2017-09" db="EMBL/GenBank/DDBJ databases">
        <title>Large-scale bioinformatics analysis of Bacillus genomes uncovers conserved roles of natural products in bacterial physiology.</title>
        <authorList>
            <consortium name="Agbiome Team Llc"/>
            <person name="Bleich R.M."/>
            <person name="Grubbs K.J."/>
            <person name="Santa Maria K.C."/>
            <person name="Allen S.E."/>
            <person name="Farag S."/>
            <person name="Shank E.A."/>
            <person name="Bowers A."/>
        </authorList>
    </citation>
    <scope>NUCLEOTIDE SEQUENCE [LARGE SCALE GENOMIC DNA]</scope>
    <source>
        <strain evidence="6 7">AFS041711</strain>
    </source>
</reference>
<gene>
    <name evidence="6" type="ORF">COC69_23340</name>
</gene>
<dbReference type="InterPro" id="IPR010998">
    <property type="entry name" value="Integrase_recombinase_N"/>
</dbReference>
<protein>
    <submittedName>
        <fullName evidence="6">Integrase</fullName>
    </submittedName>
</protein>
<feature type="domain" description="Core-binding (CB)" evidence="5">
    <location>
        <begin position="2"/>
        <end position="79"/>
    </location>
</feature>
<dbReference type="Gene3D" id="1.10.150.130">
    <property type="match status" value="1"/>
</dbReference>
<organism evidence="6 7">
    <name type="scientific">Bacillus cereus</name>
    <dbReference type="NCBI Taxonomy" id="1396"/>
    <lineage>
        <taxon>Bacteria</taxon>
        <taxon>Bacillati</taxon>
        <taxon>Bacillota</taxon>
        <taxon>Bacilli</taxon>
        <taxon>Bacillales</taxon>
        <taxon>Bacillaceae</taxon>
        <taxon>Bacillus</taxon>
        <taxon>Bacillus cereus group</taxon>
    </lineage>
</organism>
<evidence type="ECO:0000259" key="5">
    <source>
        <dbReference type="PROSITE" id="PS51900"/>
    </source>
</evidence>
<evidence type="ECO:0000256" key="3">
    <source>
        <dbReference type="PROSITE-ProRule" id="PRU01248"/>
    </source>
</evidence>
<dbReference type="Gene3D" id="1.10.443.10">
    <property type="entry name" value="Intergrase catalytic core"/>
    <property type="match status" value="1"/>
</dbReference>
<dbReference type="Proteomes" id="UP000224203">
    <property type="component" value="Unassembled WGS sequence"/>
</dbReference>
<dbReference type="GO" id="GO:0015074">
    <property type="term" value="P:DNA integration"/>
    <property type="evidence" value="ECO:0007669"/>
    <property type="project" value="InterPro"/>
</dbReference>
<keyword evidence="2" id="KW-0233">DNA recombination</keyword>
<dbReference type="PROSITE" id="PS51900">
    <property type="entry name" value="CB"/>
    <property type="match status" value="1"/>
</dbReference>
<accession>A0A9X7GU50</accession>
<evidence type="ECO:0000256" key="2">
    <source>
        <dbReference type="ARBA" id="ARBA00023172"/>
    </source>
</evidence>
<keyword evidence="1 3" id="KW-0238">DNA-binding</keyword>
<name>A0A9X7GU50_BACCE</name>
<sequence>MNHQKVRLKDYNEYLLHKGYKKGTVDRYIKELILYFESVKQPLSQETYTRYLNELTSKMKISSVKRIQSVLNNFYNFLYGTKLEIIIYDQMQHQTIEYISKDDLLKLINSIETSSNYSGEKEYKIKKILLDRNITIIILMGKYGFSLSEITELNMNQINFHKCYISLANQTIHILREDMDRLYRYYMSIPSVLRPFRDASKPVFVSFDNIRMTYSWSYENDEPKRLTDKAIQKLVKKEARYAGIPAISAQRLRNTAIIESLKQGKTSEEIKKEFRLTSVHAVNRYRRAIKNKKCENHLKD</sequence>
<comment type="caution">
    <text evidence="6">The sequence shown here is derived from an EMBL/GenBank/DDBJ whole genome shotgun (WGS) entry which is preliminary data.</text>
</comment>
<proteinExistence type="predicted"/>
<dbReference type="InterPro" id="IPR013762">
    <property type="entry name" value="Integrase-like_cat_sf"/>
</dbReference>
<evidence type="ECO:0000256" key="1">
    <source>
        <dbReference type="ARBA" id="ARBA00023125"/>
    </source>
</evidence>
<dbReference type="SUPFAM" id="SSF56349">
    <property type="entry name" value="DNA breaking-rejoining enzymes"/>
    <property type="match status" value="1"/>
</dbReference>
<dbReference type="AlphaFoldDB" id="A0A9X7GU50"/>
<dbReference type="PROSITE" id="PS51898">
    <property type="entry name" value="TYR_RECOMBINASE"/>
    <property type="match status" value="1"/>
</dbReference>
<dbReference type="GO" id="GO:0003677">
    <property type="term" value="F:DNA binding"/>
    <property type="evidence" value="ECO:0007669"/>
    <property type="project" value="UniProtKB-UniRule"/>
</dbReference>
<feature type="domain" description="Tyr recombinase" evidence="4">
    <location>
        <begin position="94"/>
        <end position="298"/>
    </location>
</feature>
<dbReference type="InterPro" id="IPR011010">
    <property type="entry name" value="DNA_brk_join_enz"/>
</dbReference>
<dbReference type="GO" id="GO:0006310">
    <property type="term" value="P:DNA recombination"/>
    <property type="evidence" value="ECO:0007669"/>
    <property type="project" value="UniProtKB-KW"/>
</dbReference>
<evidence type="ECO:0000259" key="4">
    <source>
        <dbReference type="PROSITE" id="PS51898"/>
    </source>
</evidence>
<dbReference type="RefSeq" id="WP_098783325.1">
    <property type="nucleotide sequence ID" value="NZ_NULI01000138.1"/>
</dbReference>
<evidence type="ECO:0000313" key="6">
    <source>
        <dbReference type="EMBL" id="PGS74159.1"/>
    </source>
</evidence>
<dbReference type="InterPro" id="IPR002104">
    <property type="entry name" value="Integrase_catalytic"/>
</dbReference>
<dbReference type="InterPro" id="IPR044068">
    <property type="entry name" value="CB"/>
</dbReference>
<evidence type="ECO:0000313" key="7">
    <source>
        <dbReference type="Proteomes" id="UP000224203"/>
    </source>
</evidence>